<sequence length="74" mass="8734">MTDFLLYFVISSDALRIYNLLIHVDSKYRCLIFYRVYYSCLTVTDNLRGNSGLNGKIMFPRDLRAEMYPAFAYT</sequence>
<dbReference type="EMBL" id="JADYXP020000003">
    <property type="protein sequence ID" value="KAL0128989.1"/>
    <property type="molecule type" value="Genomic_DNA"/>
</dbReference>
<dbReference type="AlphaFoldDB" id="A0AAW2GNT5"/>
<comment type="caution">
    <text evidence="1">The sequence shown here is derived from an EMBL/GenBank/DDBJ whole genome shotgun (WGS) entry which is preliminary data.</text>
</comment>
<reference evidence="1 2" key="1">
    <citation type="submission" date="2023-03" db="EMBL/GenBank/DDBJ databases">
        <title>High recombination rates correlate with genetic variation in Cardiocondyla obscurior ants.</title>
        <authorList>
            <person name="Errbii M."/>
        </authorList>
    </citation>
    <scope>NUCLEOTIDE SEQUENCE [LARGE SCALE GENOMIC DNA]</scope>
    <source>
        <strain evidence="1">Alpha-2009</strain>
        <tissue evidence="1">Whole body</tissue>
    </source>
</reference>
<keyword evidence="2" id="KW-1185">Reference proteome</keyword>
<protein>
    <submittedName>
        <fullName evidence="1">Uncharacterized protein</fullName>
    </submittedName>
</protein>
<name>A0AAW2GNT5_9HYME</name>
<gene>
    <name evidence="1" type="ORF">PUN28_003996</name>
</gene>
<organism evidence="1 2">
    <name type="scientific">Cardiocondyla obscurior</name>
    <dbReference type="NCBI Taxonomy" id="286306"/>
    <lineage>
        <taxon>Eukaryota</taxon>
        <taxon>Metazoa</taxon>
        <taxon>Ecdysozoa</taxon>
        <taxon>Arthropoda</taxon>
        <taxon>Hexapoda</taxon>
        <taxon>Insecta</taxon>
        <taxon>Pterygota</taxon>
        <taxon>Neoptera</taxon>
        <taxon>Endopterygota</taxon>
        <taxon>Hymenoptera</taxon>
        <taxon>Apocrita</taxon>
        <taxon>Aculeata</taxon>
        <taxon>Formicoidea</taxon>
        <taxon>Formicidae</taxon>
        <taxon>Myrmicinae</taxon>
        <taxon>Cardiocondyla</taxon>
    </lineage>
</organism>
<evidence type="ECO:0000313" key="2">
    <source>
        <dbReference type="Proteomes" id="UP001430953"/>
    </source>
</evidence>
<accession>A0AAW2GNT5</accession>
<evidence type="ECO:0000313" key="1">
    <source>
        <dbReference type="EMBL" id="KAL0128989.1"/>
    </source>
</evidence>
<proteinExistence type="predicted"/>
<dbReference type="Proteomes" id="UP001430953">
    <property type="component" value="Unassembled WGS sequence"/>
</dbReference>